<protein>
    <submittedName>
        <fullName evidence="8">Diaminopimelate decarboxylase</fullName>
    </submittedName>
</protein>
<dbReference type="SUPFAM" id="SSF50621">
    <property type="entry name" value="Alanine racemase C-terminal domain-like"/>
    <property type="match status" value="1"/>
</dbReference>
<sequence>MSDTTIQHESMSQFAQRDNQLLLGGFSLNAISQLLGKTVFYAYDRQIMLQQVQKFRAHVPERIKLHYAIKANPYWPVVQCLKSLVDGFDVASQQEMLLALQSGMPVKDISFAGPGKEDAELLSAIVAGVTLNVESVGELARISQLGRHANITPQVALRVNPAFELKASGMKMAGGAKPFGIDEEQVLQLLPQIAKMPVKLRGFHIFCGSQNLKAEALIDAHQHTFALAAKLVAACPYRPEMINLGGGFGIPYFSGERRLDLTPVGQSLQLLLQQYQVALADIELVIELGRYLVAEAGVYVCQVLDKKVSRGTTYLVCNGGLHHHLANSGNFGQVIRKNYPVAIGNKLSATEQEQVTIVGPLCTPLDIIADKVLLPITEPGDWVVVYQSGAYGPTASPQQFLGHPAVVEVLL</sequence>
<dbReference type="InterPro" id="IPR000183">
    <property type="entry name" value="Orn/DAP/Arg_de-COase"/>
</dbReference>
<dbReference type="PANTHER" id="PTHR43727:SF2">
    <property type="entry name" value="GROUP IV DECARBOXYLASE"/>
    <property type="match status" value="1"/>
</dbReference>
<dbReference type="NCBIfam" id="TIGR03099">
    <property type="entry name" value="dCO2ase_PEP1"/>
    <property type="match status" value="1"/>
</dbReference>
<evidence type="ECO:0000256" key="4">
    <source>
        <dbReference type="RuleBase" id="RU003737"/>
    </source>
</evidence>
<dbReference type="PANTHER" id="PTHR43727">
    <property type="entry name" value="DIAMINOPIMELATE DECARBOXYLASE"/>
    <property type="match status" value="1"/>
</dbReference>
<gene>
    <name evidence="8" type="ORF">AJE_03056</name>
</gene>
<dbReference type="GO" id="GO:0006596">
    <property type="term" value="P:polyamine biosynthetic process"/>
    <property type="evidence" value="ECO:0007669"/>
    <property type="project" value="InterPro"/>
</dbReference>
<reference evidence="8 9" key="1">
    <citation type="journal article" date="2012" name="J. Bacteriol.">
        <title>Genome Sequence of Extracellular-Protease-Producing Alishewanella jeotgali Isolated from Traditional Korean Fermented Seafood.</title>
        <authorList>
            <person name="Jung J."/>
            <person name="Chun J."/>
            <person name="Park W."/>
        </authorList>
    </citation>
    <scope>NUCLEOTIDE SEQUENCE [LARGE SCALE GENOMIC DNA]</scope>
    <source>
        <strain evidence="8 9">KCTC 22429</strain>
    </source>
</reference>
<dbReference type="GO" id="GO:0008836">
    <property type="term" value="F:diaminopimelate decarboxylase activity"/>
    <property type="evidence" value="ECO:0007669"/>
    <property type="project" value="TreeGrafter"/>
</dbReference>
<dbReference type="Pfam" id="PF02784">
    <property type="entry name" value="Orn_Arg_deC_N"/>
    <property type="match status" value="1"/>
</dbReference>
<dbReference type="InterPro" id="IPR022643">
    <property type="entry name" value="De-COase2_C"/>
</dbReference>
<evidence type="ECO:0000256" key="1">
    <source>
        <dbReference type="ARBA" id="ARBA00001933"/>
    </source>
</evidence>
<dbReference type="CDD" id="cd06839">
    <property type="entry name" value="PLPDE_III_Btrk_like"/>
    <property type="match status" value="1"/>
</dbReference>
<feature type="domain" description="Orn/DAP/Arg decarboxylase 2 N-terminal" evidence="7">
    <location>
        <begin position="50"/>
        <end position="294"/>
    </location>
</feature>
<keyword evidence="2 3" id="KW-0663">Pyridoxal phosphate</keyword>
<keyword evidence="5" id="KW-0812">Transmembrane</keyword>
<evidence type="ECO:0000259" key="6">
    <source>
        <dbReference type="Pfam" id="PF00278"/>
    </source>
</evidence>
<feature type="active site" description="Proton donor" evidence="3">
    <location>
        <position position="362"/>
    </location>
</feature>
<dbReference type="SUPFAM" id="SSF51419">
    <property type="entry name" value="PLP-binding barrel"/>
    <property type="match status" value="1"/>
</dbReference>
<dbReference type="eggNOG" id="COG0019">
    <property type="taxonomic scope" value="Bacteria"/>
</dbReference>
<dbReference type="Proteomes" id="UP000012046">
    <property type="component" value="Unassembled WGS sequence"/>
</dbReference>
<dbReference type="InterPro" id="IPR022644">
    <property type="entry name" value="De-COase2_N"/>
</dbReference>
<dbReference type="STRING" id="1129374.AJE_03056"/>
<comment type="caution">
    <text evidence="8">The sequence shown here is derived from an EMBL/GenBank/DDBJ whole genome shotgun (WGS) entry which is preliminary data.</text>
</comment>
<keyword evidence="9" id="KW-1185">Reference proteome</keyword>
<evidence type="ECO:0000256" key="3">
    <source>
        <dbReference type="PIRSR" id="PIRSR600183-50"/>
    </source>
</evidence>
<accession>H3ZBA6</accession>
<dbReference type="EMBL" id="AHTH01000005">
    <property type="protein sequence ID" value="EHR42220.1"/>
    <property type="molecule type" value="Genomic_DNA"/>
</dbReference>
<feature type="domain" description="Orn/DAP/Arg decarboxylase 2 C-terminal" evidence="6">
    <location>
        <begin position="41"/>
        <end position="389"/>
    </location>
</feature>
<organism evidence="8 9">
    <name type="scientific">Alishewanella jeotgali KCTC 22429</name>
    <dbReference type="NCBI Taxonomy" id="1129374"/>
    <lineage>
        <taxon>Bacteria</taxon>
        <taxon>Pseudomonadati</taxon>
        <taxon>Pseudomonadota</taxon>
        <taxon>Gammaproteobacteria</taxon>
        <taxon>Alteromonadales</taxon>
        <taxon>Alteromonadaceae</taxon>
        <taxon>Alishewanella</taxon>
    </lineage>
</organism>
<dbReference type="Pfam" id="PF00278">
    <property type="entry name" value="Orn_DAP_Arg_deC"/>
    <property type="match status" value="1"/>
</dbReference>
<dbReference type="PRINTS" id="PR01182">
    <property type="entry name" value="ORNDCRBXLASE"/>
</dbReference>
<dbReference type="Gene3D" id="3.20.20.10">
    <property type="entry name" value="Alanine racemase"/>
    <property type="match status" value="1"/>
</dbReference>
<evidence type="ECO:0000259" key="7">
    <source>
        <dbReference type="Pfam" id="PF02784"/>
    </source>
</evidence>
<feature type="transmembrane region" description="Helical" evidence="5">
    <location>
        <begin position="21"/>
        <end position="43"/>
    </location>
</feature>
<dbReference type="GO" id="GO:0009089">
    <property type="term" value="P:lysine biosynthetic process via diaminopimelate"/>
    <property type="evidence" value="ECO:0007669"/>
    <property type="project" value="TreeGrafter"/>
</dbReference>
<dbReference type="InterPro" id="IPR009006">
    <property type="entry name" value="Ala_racemase/Decarboxylase_C"/>
</dbReference>
<dbReference type="AlphaFoldDB" id="H3ZBA6"/>
<dbReference type="Gene3D" id="2.40.37.10">
    <property type="entry name" value="Lyase, Ornithine Decarboxylase, Chain A, domain 1"/>
    <property type="match status" value="1"/>
</dbReference>
<evidence type="ECO:0000256" key="2">
    <source>
        <dbReference type="ARBA" id="ARBA00022898"/>
    </source>
</evidence>
<evidence type="ECO:0000313" key="9">
    <source>
        <dbReference type="Proteomes" id="UP000012046"/>
    </source>
</evidence>
<dbReference type="PATRIC" id="fig|1129374.4.peg.617"/>
<dbReference type="InterPro" id="IPR017530">
    <property type="entry name" value="DCO2ase_PEP1"/>
</dbReference>
<keyword evidence="5" id="KW-0472">Membrane</keyword>
<evidence type="ECO:0000256" key="5">
    <source>
        <dbReference type="SAM" id="Phobius"/>
    </source>
</evidence>
<dbReference type="RefSeq" id="WP_008949622.1">
    <property type="nucleotide sequence ID" value="NZ_AHTH01000005.1"/>
</dbReference>
<dbReference type="InterPro" id="IPR029066">
    <property type="entry name" value="PLP-binding_barrel"/>
</dbReference>
<comment type="similarity">
    <text evidence="4">Belongs to the Orn/Lys/Arg decarboxylase class-II family.</text>
</comment>
<feature type="modified residue" description="N6-(pyridoxal phosphate)lysine" evidence="3">
    <location>
        <position position="70"/>
    </location>
</feature>
<comment type="cofactor">
    <cofactor evidence="1 3">
        <name>pyridoxal 5'-phosphate</name>
        <dbReference type="ChEBI" id="CHEBI:597326"/>
    </cofactor>
</comment>
<dbReference type="PRINTS" id="PR01179">
    <property type="entry name" value="ODADCRBXLASE"/>
</dbReference>
<name>H3ZBA6_9ALTE</name>
<keyword evidence="5" id="KW-1133">Transmembrane helix</keyword>
<evidence type="ECO:0000313" key="8">
    <source>
        <dbReference type="EMBL" id="EHR42220.1"/>
    </source>
</evidence>
<dbReference type="InterPro" id="IPR002433">
    <property type="entry name" value="Orn_de-COase"/>
</dbReference>
<proteinExistence type="inferred from homology"/>